<dbReference type="InterPro" id="IPR052583">
    <property type="entry name" value="ATP-helicase/E3_Ub-Ligase"/>
</dbReference>
<evidence type="ECO:0000256" key="3">
    <source>
        <dbReference type="ARBA" id="ARBA00022840"/>
    </source>
</evidence>
<keyword evidence="1" id="KW-0547">Nucleotide-binding</keyword>
<keyword evidence="4" id="KW-0862">Zinc</keyword>
<dbReference type="Pfam" id="PF00271">
    <property type="entry name" value="Helicase_C"/>
    <property type="match status" value="1"/>
</dbReference>
<dbReference type="GO" id="GO:0061630">
    <property type="term" value="F:ubiquitin protein ligase activity"/>
    <property type="evidence" value="ECO:0007669"/>
    <property type="project" value="TreeGrafter"/>
</dbReference>
<dbReference type="PROSITE" id="PS51194">
    <property type="entry name" value="HELICASE_CTER"/>
    <property type="match status" value="1"/>
</dbReference>
<keyword evidence="4" id="KW-0479">Metal-binding</keyword>
<accession>A0AAN7DHU4</accession>
<dbReference type="GO" id="GO:0008270">
    <property type="term" value="F:zinc ion binding"/>
    <property type="evidence" value="ECO:0007669"/>
    <property type="project" value="UniProtKB-KW"/>
</dbReference>
<dbReference type="SMART" id="SM00487">
    <property type="entry name" value="DEXDc"/>
    <property type="match status" value="1"/>
</dbReference>
<name>A0AAN7DHU4_9FUNG</name>
<evidence type="ECO:0000256" key="1">
    <source>
        <dbReference type="ARBA" id="ARBA00022741"/>
    </source>
</evidence>
<dbReference type="PANTHER" id="PTHR45865:SF1">
    <property type="entry name" value="E3 UBIQUITIN-PROTEIN LIGASE SHPRH"/>
    <property type="match status" value="1"/>
</dbReference>
<feature type="domain" description="Helicase C-terminal" evidence="7">
    <location>
        <begin position="1078"/>
        <end position="1230"/>
    </location>
</feature>
<comment type="caution">
    <text evidence="8">The sequence shown here is derived from an EMBL/GenBank/DDBJ whole genome shotgun (WGS) entry which is preliminary data.</text>
</comment>
<dbReference type="InterPro" id="IPR001841">
    <property type="entry name" value="Znf_RING"/>
</dbReference>
<dbReference type="SUPFAM" id="SSF57850">
    <property type="entry name" value="RING/U-box"/>
    <property type="match status" value="1"/>
</dbReference>
<dbReference type="EC" id="3.2.1.84" evidence="8"/>
<dbReference type="GO" id="GO:0005524">
    <property type="term" value="F:ATP binding"/>
    <property type="evidence" value="ECO:0007669"/>
    <property type="project" value="InterPro"/>
</dbReference>
<feature type="domain" description="RING-type" evidence="5">
    <location>
        <begin position="960"/>
        <end position="998"/>
    </location>
</feature>
<dbReference type="EMBL" id="JASEJX010000015">
    <property type="protein sequence ID" value="KAK4514830.1"/>
    <property type="molecule type" value="Genomic_DNA"/>
</dbReference>
<evidence type="ECO:0000256" key="4">
    <source>
        <dbReference type="PROSITE-ProRule" id="PRU00175"/>
    </source>
</evidence>
<dbReference type="AlphaFoldDB" id="A0AAN7DHU4"/>
<dbReference type="PROSITE" id="PS50089">
    <property type="entry name" value="ZF_RING_2"/>
    <property type="match status" value="1"/>
</dbReference>
<dbReference type="InterPro" id="IPR059033">
    <property type="entry name" value="C144_05_dom"/>
</dbReference>
<dbReference type="InterPro" id="IPR001650">
    <property type="entry name" value="Helicase_C-like"/>
</dbReference>
<evidence type="ECO:0000259" key="5">
    <source>
        <dbReference type="PROSITE" id="PS50089"/>
    </source>
</evidence>
<evidence type="ECO:0000259" key="6">
    <source>
        <dbReference type="PROSITE" id="PS51192"/>
    </source>
</evidence>
<keyword evidence="3" id="KW-0067">ATP-binding</keyword>
<dbReference type="Gene3D" id="3.40.50.10810">
    <property type="entry name" value="Tandem AAA-ATPase domain"/>
    <property type="match status" value="1"/>
</dbReference>
<dbReference type="Proteomes" id="UP001304243">
    <property type="component" value="Unassembled WGS sequence"/>
</dbReference>
<protein>
    <submittedName>
        <fullName evidence="8">Glucosidase II</fullName>
        <ecNumber evidence="8">3.2.1.84</ecNumber>
    </submittedName>
</protein>
<dbReference type="GO" id="GO:0006974">
    <property type="term" value="P:DNA damage response"/>
    <property type="evidence" value="ECO:0007669"/>
    <property type="project" value="TreeGrafter"/>
</dbReference>
<keyword evidence="2 8" id="KW-0378">Hydrolase</keyword>
<organism evidence="8 9">
    <name type="scientific">Mucor velutinosus</name>
    <dbReference type="NCBI Taxonomy" id="708070"/>
    <lineage>
        <taxon>Eukaryota</taxon>
        <taxon>Fungi</taxon>
        <taxon>Fungi incertae sedis</taxon>
        <taxon>Mucoromycota</taxon>
        <taxon>Mucoromycotina</taxon>
        <taxon>Mucoromycetes</taxon>
        <taxon>Mucorales</taxon>
        <taxon>Mucorineae</taxon>
        <taxon>Mucoraceae</taxon>
        <taxon>Mucor</taxon>
    </lineage>
</organism>
<dbReference type="Pfam" id="PF13923">
    <property type="entry name" value="zf-C3HC4_2"/>
    <property type="match status" value="1"/>
</dbReference>
<dbReference type="InterPro" id="IPR014001">
    <property type="entry name" value="Helicase_ATP-bd"/>
</dbReference>
<evidence type="ECO:0000313" key="9">
    <source>
        <dbReference type="Proteomes" id="UP001304243"/>
    </source>
</evidence>
<dbReference type="InterPro" id="IPR038718">
    <property type="entry name" value="SNF2-like_sf"/>
</dbReference>
<dbReference type="Gene3D" id="3.40.50.300">
    <property type="entry name" value="P-loop containing nucleotide triphosphate hydrolases"/>
    <property type="match status" value="1"/>
</dbReference>
<dbReference type="CDD" id="cd18793">
    <property type="entry name" value="SF2_C_SNF"/>
    <property type="match status" value="1"/>
</dbReference>
<evidence type="ECO:0000259" key="7">
    <source>
        <dbReference type="PROSITE" id="PS51194"/>
    </source>
</evidence>
<dbReference type="GeneID" id="89946137"/>
<evidence type="ECO:0000256" key="2">
    <source>
        <dbReference type="ARBA" id="ARBA00022801"/>
    </source>
</evidence>
<dbReference type="RefSeq" id="XP_064681496.1">
    <property type="nucleotide sequence ID" value="XM_064821810.1"/>
</dbReference>
<keyword evidence="8" id="KW-0326">Glycosidase</keyword>
<reference evidence="8 9" key="1">
    <citation type="submission" date="2022-11" db="EMBL/GenBank/DDBJ databases">
        <title>Mucor velutinosus strain NIH1002 WGS.</title>
        <authorList>
            <person name="Subramanian P."/>
            <person name="Mullikin J.C."/>
            <person name="Segre J.A."/>
            <person name="Zelazny A.M."/>
        </authorList>
    </citation>
    <scope>NUCLEOTIDE SEQUENCE [LARGE SCALE GENOMIC DNA]</scope>
    <source>
        <strain evidence="8 9">NIH1002</strain>
    </source>
</reference>
<keyword evidence="9" id="KW-1185">Reference proteome</keyword>
<evidence type="ECO:0000313" key="8">
    <source>
        <dbReference type="EMBL" id="KAK4514830.1"/>
    </source>
</evidence>
<dbReference type="InterPro" id="IPR000330">
    <property type="entry name" value="SNF2_N"/>
</dbReference>
<dbReference type="InterPro" id="IPR049730">
    <property type="entry name" value="SNF2/RAD54-like_C"/>
</dbReference>
<keyword evidence="4" id="KW-0863">Zinc-finger</keyword>
<proteinExistence type="predicted"/>
<dbReference type="Pfam" id="PF00176">
    <property type="entry name" value="SNF2-rel_dom"/>
    <property type="match status" value="1"/>
</dbReference>
<dbReference type="SUPFAM" id="SSF52540">
    <property type="entry name" value="P-loop containing nucleoside triphosphate hydrolases"/>
    <property type="match status" value="2"/>
</dbReference>
<dbReference type="Pfam" id="PF26021">
    <property type="entry name" value="Ferritin_C144_05"/>
    <property type="match status" value="1"/>
</dbReference>
<dbReference type="Gene3D" id="3.30.40.10">
    <property type="entry name" value="Zinc/RING finger domain, C3HC4 (zinc finger)"/>
    <property type="match status" value="1"/>
</dbReference>
<sequence length="1264" mass="144978">MTPLEQRADLKRKRTEEPLVIKHEQRSMDDTCHFEMPKLFRRDTVPLYKKALALYPASTTLENSIYPAPKVASLESFYNHIQPNVSDQRLENYSTPRIAATLSPFQLQNVEWMISREGHTANTNGGIEPDLSIYTSLPLLYAGAHETEQTGTYIDMITTRTSTNRANISNLIQLSYSGGILSDEMGLGKTVSVLNLIAKHTYSPHDPSHPKAEDVGNLTFAKGTLIVAPGTIISQWHSEIKKHAPELTVFIYEGRRYQKETTAEDLAKYDIVLAYYEAFRQEIHYSQPPPKRPQRNGVAYNREFNLSPLVSAFWFRCILDEAQMIEGQVSIVAKVAKKIPRWYAWAVTGTPMRRDLEDLYGLYDFIAVVPSIKTPATFSKLCKDPQFMPVFFDFARNTIRRNTKRALESQLHIPKQSRHVVRFPFTTIEQHYYDDLWKECKQSIELDSLDSNNWNMYPETREVARSRMRSWLVALRQSCIHPSLIANASLRLRTSRTNTNSIQTMTEVLQDMAKSAKINLDQNQYSFYQLKLQKAGMYEVMKDLEKAMETYTENVPAVEALLEARCEDSRQYHAKAKELEKAGLSIGDTLDVTESKVHIKWQMLVHRYYFYMASAYHTLENEERENEFYAKAGDIRRDLLESYTERVDTHTNEMRRAAKFIKDSPEYHYGIRHFVLDMSGPGELADMEDDDSKQEGLNVLENVKGVGHTLDQQLAKILYLRKKIMPILTKSLVDADKNAEATGEEYDNSLEEQALCQIYLSAYKGLLQDRRFIINGNTVTLDTIALDLDDATEAKEDKTQSDTARKAEAAEKAFRSQLMSPANYKVECLRDVEVQLRDVKRNFKINKRINIPILNEEQAHIRAQLPIQTKLVEHLDNDLKKLTQLFNSRIAYYKYLQTISDTLLAWQSEHPRAEMAKIDAETEQLADTITHSKSRDMYFKSLMEEQDALQRNQEGKPKDCLICRDPIEKGMITYCGHSSCYSCGVQWFKTSRRCHTCNATVKPFEWYRVSYQEMEMHDRDQVVGADSANNSSTAASINGNENALTVPWKPKKDERIEHLIREIKKQQISSSQGAKIDSIIRHIKYVKEKDNGKCVVFSQWTKVLAMLKTGLEANGIQCTNIDTGAGSAASKNKVARFQQDPDMNVILLHARSQSSGLTLVAAHTAFIVEPVLNESLEKQAINRIHRIGQTEETSVFWYIVQDTIEERIHAIHDIKRIHNQKNNPATNDNEKTQMSKVSEGGGEYVNDDDLRRCFTSNLTYALRK</sequence>
<dbReference type="GO" id="GO:0005634">
    <property type="term" value="C:nucleus"/>
    <property type="evidence" value="ECO:0007669"/>
    <property type="project" value="TreeGrafter"/>
</dbReference>
<dbReference type="InterPro" id="IPR027417">
    <property type="entry name" value="P-loop_NTPase"/>
</dbReference>
<gene>
    <name evidence="8" type="primary">ROT2</name>
    <name evidence="8" type="ORF">ATC70_002435</name>
</gene>
<dbReference type="GO" id="GO:0000209">
    <property type="term" value="P:protein polyubiquitination"/>
    <property type="evidence" value="ECO:0007669"/>
    <property type="project" value="TreeGrafter"/>
</dbReference>
<dbReference type="PANTHER" id="PTHR45865">
    <property type="entry name" value="E3 UBIQUITIN-PROTEIN LIGASE SHPRH FAMILY MEMBER"/>
    <property type="match status" value="1"/>
</dbReference>
<dbReference type="InterPro" id="IPR013083">
    <property type="entry name" value="Znf_RING/FYVE/PHD"/>
</dbReference>
<dbReference type="PROSITE" id="PS51192">
    <property type="entry name" value="HELICASE_ATP_BIND_1"/>
    <property type="match status" value="1"/>
</dbReference>
<dbReference type="GO" id="GO:0033919">
    <property type="term" value="F:glucan 1,3-alpha-glucosidase activity"/>
    <property type="evidence" value="ECO:0007669"/>
    <property type="project" value="UniProtKB-EC"/>
</dbReference>
<feature type="domain" description="Helicase ATP-binding" evidence="6">
    <location>
        <begin position="170"/>
        <end position="369"/>
    </location>
</feature>